<feature type="compositionally biased region" description="Polar residues" evidence="1">
    <location>
        <begin position="531"/>
        <end position="545"/>
    </location>
</feature>
<accession>A0A8H7MI19</accession>
<comment type="caution">
    <text evidence="2">The sequence shown here is derived from an EMBL/GenBank/DDBJ whole genome shotgun (WGS) entry which is preliminary data.</text>
</comment>
<reference evidence="2" key="2">
    <citation type="submission" date="2020-09" db="EMBL/GenBank/DDBJ databases">
        <title>Reference genome assembly for Australian Ascochyta lentis isolate Al4.</title>
        <authorList>
            <person name="Lee R.C."/>
            <person name="Farfan-Caceres L.M."/>
            <person name="Debler J.W."/>
            <person name="Williams A.H."/>
            <person name="Henares B.M."/>
        </authorList>
    </citation>
    <scope>NUCLEOTIDE SEQUENCE</scope>
    <source>
        <strain evidence="2">Al4</strain>
    </source>
</reference>
<proteinExistence type="predicted"/>
<organism evidence="2 3">
    <name type="scientific">Ascochyta lentis</name>
    <dbReference type="NCBI Taxonomy" id="205686"/>
    <lineage>
        <taxon>Eukaryota</taxon>
        <taxon>Fungi</taxon>
        <taxon>Dikarya</taxon>
        <taxon>Ascomycota</taxon>
        <taxon>Pezizomycotina</taxon>
        <taxon>Dothideomycetes</taxon>
        <taxon>Pleosporomycetidae</taxon>
        <taxon>Pleosporales</taxon>
        <taxon>Pleosporineae</taxon>
        <taxon>Didymellaceae</taxon>
        <taxon>Ascochyta</taxon>
    </lineage>
</organism>
<feature type="region of interest" description="Disordered" evidence="1">
    <location>
        <begin position="439"/>
        <end position="656"/>
    </location>
</feature>
<evidence type="ECO:0000313" key="2">
    <source>
        <dbReference type="EMBL" id="KAF9695455.1"/>
    </source>
</evidence>
<feature type="compositionally biased region" description="Acidic residues" evidence="1">
    <location>
        <begin position="832"/>
        <end position="841"/>
    </location>
</feature>
<dbReference type="EMBL" id="RZGK01000011">
    <property type="protein sequence ID" value="KAF9695455.1"/>
    <property type="molecule type" value="Genomic_DNA"/>
</dbReference>
<feature type="compositionally biased region" description="Acidic residues" evidence="1">
    <location>
        <begin position="583"/>
        <end position="594"/>
    </location>
</feature>
<feature type="compositionally biased region" description="Basic and acidic residues" evidence="1">
    <location>
        <begin position="517"/>
        <end position="527"/>
    </location>
</feature>
<name>A0A8H7MI19_9PLEO</name>
<sequence length="884" mass="96647">MTTATQALPALEVSAPDADMDVLSDTGFDFGDGDIDLDLDTAPSVHDEDISLNDAATDGGIDIQELPTDQDDFMADHGDLIEEDDMYTGGDATAAVSQSLDDGTVTFEADMLAPPDEDLIDYSDDEALQPVKMQSPSVHEADEDVQLSYNIEAVAVTPQEYKGDVHTHEEEQPLASAEASQGEVQSHQDDIIETHARYEKSPSVSSEHHSQDATEPKLDGNDEDQVHVDDNGGVQLPAEETSHSDDDAAVEQQENAHQNVVDEDDIEQPNVQQIELRPVTVNYAGNELWLFKQHDLDESGDFLLEDLSAATSGMSDLFQACRSSLGDDVSSEHEIGFRFDHLHNLELYEDNTACVAVSLERLVDLYHTLQAQDGVEDPECFYVTLQFRPRFATLLADVAQYAEQGSGYSALDAAVTAGETHFSNVFSSASTEHGHIEWDDEENNNEEASSPSSIHSNAPREPEVSEAIEPLSEDAQDNEEDREDREDREEHEEHSNHNDAEQDQGADLAESLQKEPITQEEHSHVVEETANIVTSESTALNTSTGQAEVVQEPEAEEAVGRQASESRDERTPDQIAHDKQEAEDFVDYSDDEDNQETKSPPAREPSPSSSTVQGDESTETQEPGDVSEHDGDDDENTAETGFEEHDDDATLLTQTQYGDDANHYAFQDYAETYDQGTYDQGDPFQDFQADGTVGDPFEGNDAFNGDTNQDFADYNFQTLEGEVDLDFGELPLDNANSAHHTDGTFAADENVTGADTFLDLDNAPEWAIDADPASNMPGEDAVLVHDDATHEDESGETAQSTATTSTAADPAPTLSTEHNPSSPQGQKRSIDEVGDGIDDAPDSTGTAPISPHKRRLNTDLLFQKPRDSECEPRHLLRVSSPLDY</sequence>
<dbReference type="Pfam" id="PF10336">
    <property type="entry name" value="DUF2420"/>
    <property type="match status" value="1"/>
</dbReference>
<feature type="compositionally biased region" description="Polar residues" evidence="1">
    <location>
        <begin position="817"/>
        <end position="827"/>
    </location>
</feature>
<reference evidence="2" key="1">
    <citation type="submission" date="2018-12" db="EMBL/GenBank/DDBJ databases">
        <authorList>
            <person name="Syme R.A."/>
            <person name="Farfan-Caceres L."/>
            <person name="Lichtenzveig J."/>
        </authorList>
    </citation>
    <scope>NUCLEOTIDE SEQUENCE</scope>
    <source>
        <strain evidence="2">Al4</strain>
    </source>
</reference>
<feature type="compositionally biased region" description="Acidic residues" evidence="1">
    <location>
        <begin position="471"/>
        <end position="490"/>
    </location>
</feature>
<feature type="region of interest" description="Disordered" evidence="1">
    <location>
        <begin position="768"/>
        <end position="884"/>
    </location>
</feature>
<feature type="compositionally biased region" description="Basic and acidic residues" evidence="1">
    <location>
        <begin position="864"/>
        <end position="874"/>
    </location>
</feature>
<keyword evidence="3" id="KW-1185">Reference proteome</keyword>
<feature type="compositionally biased region" description="Basic and acidic residues" evidence="1">
    <location>
        <begin position="186"/>
        <end position="230"/>
    </location>
</feature>
<dbReference type="AlphaFoldDB" id="A0A8H7MI19"/>
<evidence type="ECO:0000313" key="3">
    <source>
        <dbReference type="Proteomes" id="UP000651452"/>
    </source>
</evidence>
<feature type="compositionally biased region" description="Low complexity" evidence="1">
    <location>
        <begin position="797"/>
        <end position="816"/>
    </location>
</feature>
<feature type="region of interest" description="Disordered" evidence="1">
    <location>
        <begin position="674"/>
        <end position="709"/>
    </location>
</feature>
<protein>
    <submittedName>
        <fullName evidence="2">Uncharacterized protein</fullName>
    </submittedName>
</protein>
<feature type="compositionally biased region" description="Basic and acidic residues" evidence="1">
    <location>
        <begin position="564"/>
        <end position="582"/>
    </location>
</feature>
<feature type="region of interest" description="Disordered" evidence="1">
    <location>
        <begin position="163"/>
        <end position="269"/>
    </location>
</feature>
<dbReference type="Proteomes" id="UP000651452">
    <property type="component" value="Unassembled WGS sequence"/>
</dbReference>
<gene>
    <name evidence="2" type="ORF">EKO04_006379</name>
</gene>
<dbReference type="InterPro" id="IPR018822">
    <property type="entry name" value="UPF0646"/>
</dbReference>
<evidence type="ECO:0000256" key="1">
    <source>
        <dbReference type="SAM" id="MobiDB-lite"/>
    </source>
</evidence>
<feature type="compositionally biased region" description="Basic and acidic residues" evidence="1">
    <location>
        <begin position="782"/>
        <end position="792"/>
    </location>
</feature>
<dbReference type="OrthoDB" id="5339076at2759"/>
<feature type="compositionally biased region" description="Basic and acidic residues" evidence="1">
    <location>
        <begin position="491"/>
        <end position="500"/>
    </location>
</feature>